<keyword evidence="8" id="KW-0547">Nucleotide-binding</keyword>
<keyword evidence="15" id="KW-0472">Membrane</keyword>
<keyword evidence="6" id="KW-0812">Transmembrane</keyword>
<organism evidence="19 20">
    <name type="scientific">Malassezia japonica</name>
    <dbReference type="NCBI Taxonomy" id="223818"/>
    <lineage>
        <taxon>Eukaryota</taxon>
        <taxon>Fungi</taxon>
        <taxon>Dikarya</taxon>
        <taxon>Basidiomycota</taxon>
        <taxon>Ustilaginomycotina</taxon>
        <taxon>Malasseziomycetes</taxon>
        <taxon>Malasseziales</taxon>
        <taxon>Malasseziaceae</taxon>
        <taxon>Malassezia</taxon>
    </lineage>
</organism>
<feature type="compositionally biased region" description="Polar residues" evidence="17">
    <location>
        <begin position="932"/>
        <end position="951"/>
    </location>
</feature>
<dbReference type="GO" id="GO:0030163">
    <property type="term" value="P:protein catabolic process"/>
    <property type="evidence" value="ECO:0007669"/>
    <property type="project" value="UniProtKB-ARBA"/>
</dbReference>
<comment type="similarity">
    <text evidence="3">In the C-terminal section; belongs to the peptidase M41 family.</text>
</comment>
<feature type="region of interest" description="Disordered" evidence="17">
    <location>
        <begin position="45"/>
        <end position="134"/>
    </location>
</feature>
<dbReference type="PROSITE" id="PS50209">
    <property type="entry name" value="CARD"/>
    <property type="match status" value="1"/>
</dbReference>
<evidence type="ECO:0000256" key="2">
    <source>
        <dbReference type="ARBA" id="ARBA00004225"/>
    </source>
</evidence>
<dbReference type="Pfam" id="PF25066">
    <property type="entry name" value="TPR_VPS8_2"/>
    <property type="match status" value="1"/>
</dbReference>
<evidence type="ECO:0000256" key="11">
    <source>
        <dbReference type="ARBA" id="ARBA00022840"/>
    </source>
</evidence>
<dbReference type="InterPro" id="IPR059070">
    <property type="entry name" value="TPR_VPS8_2"/>
</dbReference>
<protein>
    <recommendedName>
        <fullName evidence="18">CARD domain-containing protein</fullName>
    </recommendedName>
</protein>
<dbReference type="NCBIfam" id="TIGR01241">
    <property type="entry name" value="FtsH_fam"/>
    <property type="match status" value="1"/>
</dbReference>
<evidence type="ECO:0000256" key="17">
    <source>
        <dbReference type="SAM" id="MobiDB-lite"/>
    </source>
</evidence>
<feature type="compositionally biased region" description="Basic and acidic residues" evidence="17">
    <location>
        <begin position="845"/>
        <end position="864"/>
    </location>
</feature>
<comment type="catalytic activity">
    <reaction evidence="16">
        <text>ATP + H2O = ADP + phosphate + H(+)</text>
        <dbReference type="Rhea" id="RHEA:13065"/>
        <dbReference type="ChEBI" id="CHEBI:15377"/>
        <dbReference type="ChEBI" id="CHEBI:15378"/>
        <dbReference type="ChEBI" id="CHEBI:30616"/>
        <dbReference type="ChEBI" id="CHEBI:43474"/>
        <dbReference type="ChEBI" id="CHEBI:456216"/>
    </reaction>
    <physiologicalReaction direction="left-to-right" evidence="16">
        <dbReference type="Rhea" id="RHEA:13066"/>
    </physiologicalReaction>
</comment>
<dbReference type="FunFam" id="1.20.58.760:FF:000003">
    <property type="entry name" value="AFG3-like AAA ATPase 2"/>
    <property type="match status" value="1"/>
</dbReference>
<feature type="domain" description="CARD" evidence="18">
    <location>
        <begin position="709"/>
        <end position="783"/>
    </location>
</feature>
<dbReference type="Gene3D" id="3.40.50.300">
    <property type="entry name" value="P-loop containing nucleotide triphosphate hydrolases"/>
    <property type="match status" value="1"/>
</dbReference>
<dbReference type="InterPro" id="IPR001315">
    <property type="entry name" value="CARD"/>
</dbReference>
<evidence type="ECO:0000256" key="12">
    <source>
        <dbReference type="ARBA" id="ARBA00022989"/>
    </source>
</evidence>
<dbReference type="GO" id="GO:0005524">
    <property type="term" value="F:ATP binding"/>
    <property type="evidence" value="ECO:0007669"/>
    <property type="project" value="UniProtKB-KW"/>
</dbReference>
<dbReference type="EMBL" id="CP119964">
    <property type="protein sequence ID" value="WFD40556.1"/>
    <property type="molecule type" value="Genomic_DNA"/>
</dbReference>
<dbReference type="InterPro" id="IPR003593">
    <property type="entry name" value="AAA+_ATPase"/>
</dbReference>
<dbReference type="InterPro" id="IPR015943">
    <property type="entry name" value="WD40/YVTN_repeat-like_dom_sf"/>
</dbReference>
<dbReference type="InterPro" id="IPR011546">
    <property type="entry name" value="Pept_M41_FtsH_extracell"/>
</dbReference>
<evidence type="ECO:0000256" key="6">
    <source>
        <dbReference type="ARBA" id="ARBA00022692"/>
    </source>
</evidence>
<dbReference type="GeneID" id="85227193"/>
<comment type="subcellular location">
    <subcellularLocation>
        <location evidence="2">Mitochondrion membrane</location>
        <topology evidence="2">Multi-pass membrane protein</topology>
    </subcellularLocation>
</comment>
<feature type="compositionally biased region" description="Basic and acidic residues" evidence="17">
    <location>
        <begin position="56"/>
        <end position="91"/>
    </location>
</feature>
<dbReference type="CDD" id="cd19501">
    <property type="entry name" value="RecA-like_FtsH"/>
    <property type="match status" value="1"/>
</dbReference>
<keyword evidence="20" id="KW-1185">Reference proteome</keyword>
<dbReference type="GO" id="GO:0042981">
    <property type="term" value="P:regulation of apoptotic process"/>
    <property type="evidence" value="ECO:0007669"/>
    <property type="project" value="InterPro"/>
</dbReference>
<evidence type="ECO:0000256" key="8">
    <source>
        <dbReference type="ARBA" id="ARBA00022741"/>
    </source>
</evidence>
<evidence type="ECO:0000256" key="1">
    <source>
        <dbReference type="ARBA" id="ARBA00001947"/>
    </source>
</evidence>
<evidence type="ECO:0000256" key="9">
    <source>
        <dbReference type="ARBA" id="ARBA00022801"/>
    </source>
</evidence>
<keyword evidence="11" id="KW-0067">ATP-binding</keyword>
<feature type="region of interest" description="Disordered" evidence="17">
    <location>
        <begin position="773"/>
        <end position="887"/>
    </location>
</feature>
<evidence type="ECO:0000256" key="4">
    <source>
        <dbReference type="ARBA" id="ARBA00010550"/>
    </source>
</evidence>
<keyword evidence="7" id="KW-0479">Metal-binding</keyword>
<dbReference type="GO" id="GO:0004222">
    <property type="term" value="F:metalloendopeptidase activity"/>
    <property type="evidence" value="ECO:0007669"/>
    <property type="project" value="InterPro"/>
</dbReference>
<dbReference type="Proteomes" id="UP001217754">
    <property type="component" value="Chromosome 7"/>
</dbReference>
<dbReference type="PANTHER" id="PTHR43655:SF2">
    <property type="entry name" value="AFG3 LIKE MATRIX AAA PEPTIDASE SUBUNIT 2, ISOFORM A"/>
    <property type="match status" value="1"/>
</dbReference>
<keyword evidence="14" id="KW-0496">Mitochondrion</keyword>
<dbReference type="FunFam" id="1.10.8.60:FF:000019">
    <property type="entry name" value="AFG3-like AAA ATPase 2"/>
    <property type="match status" value="1"/>
</dbReference>
<dbReference type="InterPro" id="IPR041569">
    <property type="entry name" value="AAA_lid_3"/>
</dbReference>
<dbReference type="Gene3D" id="1.10.8.60">
    <property type="match status" value="1"/>
</dbReference>
<feature type="compositionally biased region" description="Basic and acidic residues" evidence="17">
    <location>
        <begin position="773"/>
        <end position="783"/>
    </location>
</feature>
<dbReference type="InterPro" id="IPR037219">
    <property type="entry name" value="Peptidase_M41-like"/>
</dbReference>
<dbReference type="Gene3D" id="2.130.10.10">
    <property type="entry name" value="YVTN repeat-like/Quinoprotein amine dehydrogenase"/>
    <property type="match status" value="1"/>
</dbReference>
<dbReference type="Pfam" id="PF17862">
    <property type="entry name" value="AAA_lid_3"/>
    <property type="match status" value="1"/>
</dbReference>
<dbReference type="RefSeq" id="XP_060123453.1">
    <property type="nucleotide sequence ID" value="XM_060267470.1"/>
</dbReference>
<feature type="region of interest" description="Disordered" evidence="17">
    <location>
        <begin position="914"/>
        <end position="956"/>
    </location>
</feature>
<dbReference type="InterPro" id="IPR036322">
    <property type="entry name" value="WD40_repeat_dom_sf"/>
</dbReference>
<dbReference type="FunFam" id="3.40.50.300:FF:000001">
    <property type="entry name" value="ATP-dependent zinc metalloprotease FtsH"/>
    <property type="match status" value="1"/>
</dbReference>
<name>A0AAF0F693_9BASI</name>
<dbReference type="InterPro" id="IPR003960">
    <property type="entry name" value="ATPase_AAA_CS"/>
</dbReference>
<dbReference type="GO" id="GO:0004176">
    <property type="term" value="F:ATP-dependent peptidase activity"/>
    <property type="evidence" value="ECO:0007669"/>
    <property type="project" value="InterPro"/>
</dbReference>
<dbReference type="SUPFAM" id="SSF50978">
    <property type="entry name" value="WD40 repeat-like"/>
    <property type="match status" value="1"/>
</dbReference>
<dbReference type="Pfam" id="PF12816">
    <property type="entry name" value="TPR_Vps8"/>
    <property type="match status" value="1"/>
</dbReference>
<evidence type="ECO:0000256" key="5">
    <source>
        <dbReference type="ARBA" id="ARBA00022670"/>
    </source>
</evidence>
<keyword evidence="12" id="KW-1133">Transmembrane helix</keyword>
<evidence type="ECO:0000256" key="14">
    <source>
        <dbReference type="ARBA" id="ARBA00023128"/>
    </source>
</evidence>
<evidence type="ECO:0000256" key="7">
    <source>
        <dbReference type="ARBA" id="ARBA00022723"/>
    </source>
</evidence>
<keyword evidence="9" id="KW-0378">Hydrolase</keyword>
<evidence type="ECO:0000256" key="13">
    <source>
        <dbReference type="ARBA" id="ARBA00023049"/>
    </source>
</evidence>
<dbReference type="SUPFAM" id="SSF52540">
    <property type="entry name" value="P-loop containing nucleoside triphosphate hydrolases"/>
    <property type="match status" value="1"/>
</dbReference>
<proteinExistence type="inferred from homology"/>
<dbReference type="GO" id="GO:0016887">
    <property type="term" value="F:ATP hydrolysis activity"/>
    <property type="evidence" value="ECO:0007669"/>
    <property type="project" value="InterPro"/>
</dbReference>
<reference evidence="19" key="1">
    <citation type="submission" date="2023-03" db="EMBL/GenBank/DDBJ databases">
        <title>Mating type loci evolution in Malassezia.</title>
        <authorList>
            <person name="Coelho M.A."/>
        </authorList>
    </citation>
    <scope>NUCLEOTIDE SEQUENCE</scope>
    <source>
        <strain evidence="19">CBS 9431</strain>
    </source>
</reference>
<dbReference type="SUPFAM" id="SSF140990">
    <property type="entry name" value="FtsH protease domain-like"/>
    <property type="match status" value="1"/>
</dbReference>
<evidence type="ECO:0000313" key="20">
    <source>
        <dbReference type="Proteomes" id="UP001217754"/>
    </source>
</evidence>
<dbReference type="InterPro" id="IPR025941">
    <property type="entry name" value="Vps8_central_dom"/>
</dbReference>
<sequence>MLSTSLARTSLRALQHARAGFPGVAAAAARAPRLRCAVLVRTPLRGYATPSDGPDPEEKKRKEFHESLERGLKEAKEGKRTKKEDVPEELKQFFGNNEQKAKESKPQRPSEDKEKDEKSSSKPPPNNNNNNNNNELRLNLNMLIASIVSTYLLYRFTSPEPTSREITWQEFRSNFLDKGLVDRLVVVNRAKVNVYLHNNASGSVYSGAQTTNPLSNAPQYWFSVGSVEAFERHLEDAQRELQVPSNERIPVAYHESTSVASMLLHFAPTLILAGLLFYLTRRAAGGGMGGGGGGGPGGIFGIGKSRAKLFNQETDVKTKFADVAGMDEAKEEIMEFVSFLKNPERYERLGAKIPRGAILSGPPGTGKTLVAKATAGEAGVPFLSVSGSEFVEMFVGVGPSRVRDMFANAKKHAPCIIFVDEIDAIGKSRGKGGNFGGNDERESTLNELLVQMDGFGTNEHVVVLAGTNRPDVLDPALMRPGRFDRHIAIDRPDISGRKDIFKVHLKPLKLAEDVNSDLLAEKLSTLTPGFSGADLANVANEAALIAARAEAPAIEEHHFELAIERVIAGLERKSRVLSPEEKTTVAYHEAGHAVCGWFLEHADPLLKVSIIPRGVGALGYAQYLPKERYLFSTEQLNDRMCMTLGGRVAEEIFFGRITTGAQDDLSKITRMAFEICASYGMNDQLGPVSYRTDQESMHKPYSERTGEMLDEQVRKMVTEAHDRTTQLLTTHKEDVEKVAKLLLEREVITREDMTNLLGKRPFKAADEADAYLDKKGRLSRKGESSAPPPAEEIDPEPTVASSPPKLPTEPGTSADSGYAWGADAWRDPLLADEAPASPRPGRTSPEPEKESDEALERSDEHSEALDETLGAGDAPQSSRPLSALPAHARRPPRFAAMHRLRSPWSSTLAHLAARRTRDDGSVLESIARTPSVAGSLTRSTQPASESESTDSARAAAPEPIARPFLQLHLLRTITQQCVEATDDGTPLALGMPCALQASGGLVAIGFTNGATLVFDLSQRLRCICRAAPTDGPQHAVTALALAMDASYVGVGHASGHILLYDVLDAKVPVRHVLPVHPADVAQGKCEGHLTGAAVTHLAFVGRRKTAIVSADENGLCFYHSLGRVLGMASNDTLRVYGRYPSANAVDTVLDMAPLPLGTAGHQADEHKFVAILLREKLLLVGLAPSARTWYRSYARRNTSAHGALAWFPATRDEGGALHHPMLAFAFGLTLQLLHVKSVRVKPRRDERQVPPAIALSEETLPPTTQPIIRLQWIHRQLLMVVTTDAWLLYDLRLRAYSEWQPHDPLMAQIGAPTAATWRNALRVWHSKAFCLAHGDVYVGDLLPWDTRLAQLVHAKDFLGALQLGLELYQGHGLGSAIGLPSERGAQQAAIAARLEKLEQAAADALFANVPGAYDPETAHAALARTCATVAITTHRFDWLFHDLYNLYEVHGHESTFVHEMEQFILHGEMPTPVPSVMQRLLAFRAKKGEYERIEQLVLHVDPLHLDLDQTLPLCTKYKLWDAVVYVSTSALHDYTTPLHDLLQRAYTAVQGQEAPDAYRLFSFLASVSRGVQHPNEHPLPPNEARAAAADVYATIYAREAQTFLIPTAQPYPYLRMLLELDAEALLDVIDLGLEGDLYAEDEDDALPTRRDVVDALLAVSSDLAAGDEGFVALFTARNAAKYPQFLRLHSTEVQYLFDVLTRPAGVPAAADREFALECVFSAHAYPFTDDALARLVDAQFWRVYEYALRKTQRYNDLMRFFLVDQDGRHDAPSQLYSRVAELLSWAPPAHHAALLDVLLDAMPDVPDSLLGDVARVVARFFAEHTDAVFAALEAMPQRQYLYLQPFFRLDEETAQVKPSLRTAWLALVAEFCPAMLVAHLRARPVDFYALDDVLRIAREHCVYDAVLWAFDRRGETAAAMDTLDAQVAECSVSLLALATQGRDGDGSSAAEQVMAQAHDVVQSLRATVRMAVDLAVEHSHTEASREKAREQWYRVLRALIHYVHLLAEPPYAGPLLQSARSAGDALVQESLAALLTSVPSETVSFPPLFRRLVDAPEMASSVSYADVRRVLDGMLEAYRLRSEVLTLGVRLNEGDTSRLFHELAKERALGWLIRARPRCHICHERLLPSAAPLTFSRSGLHVHRACGDSAPQK</sequence>
<comment type="cofactor">
    <cofactor evidence="1">
        <name>Zn(2+)</name>
        <dbReference type="ChEBI" id="CHEBI:29105"/>
    </cofactor>
</comment>
<keyword evidence="13" id="KW-0482">Metalloprotease</keyword>
<comment type="similarity">
    <text evidence="4">In the N-terminal section; belongs to the AAA ATPase family.</text>
</comment>
<dbReference type="GO" id="GO:0008270">
    <property type="term" value="F:zinc ion binding"/>
    <property type="evidence" value="ECO:0007669"/>
    <property type="project" value="InterPro"/>
</dbReference>
<evidence type="ECO:0000256" key="16">
    <source>
        <dbReference type="ARBA" id="ARBA00048778"/>
    </source>
</evidence>
<dbReference type="PANTHER" id="PTHR43655">
    <property type="entry name" value="ATP-DEPENDENT PROTEASE"/>
    <property type="match status" value="1"/>
</dbReference>
<evidence type="ECO:0000313" key="19">
    <source>
        <dbReference type="EMBL" id="WFD40556.1"/>
    </source>
</evidence>
<dbReference type="GO" id="GO:0005745">
    <property type="term" value="C:m-AAA complex"/>
    <property type="evidence" value="ECO:0007669"/>
    <property type="project" value="TreeGrafter"/>
</dbReference>
<dbReference type="InterPro" id="IPR050928">
    <property type="entry name" value="ATP-dep_Zn_Metalloprotease"/>
</dbReference>
<evidence type="ECO:0000256" key="15">
    <source>
        <dbReference type="ARBA" id="ARBA00023136"/>
    </source>
</evidence>
<dbReference type="Gene3D" id="3.40.1690.20">
    <property type="match status" value="1"/>
</dbReference>
<keyword evidence="5" id="KW-0645">Protease</keyword>
<accession>A0AAF0F693</accession>
<dbReference type="InterPro" id="IPR003959">
    <property type="entry name" value="ATPase_AAA_core"/>
</dbReference>
<dbReference type="Pfam" id="PF01434">
    <property type="entry name" value="Peptidase_M41"/>
    <property type="match status" value="1"/>
</dbReference>
<dbReference type="SMART" id="SM00382">
    <property type="entry name" value="AAA"/>
    <property type="match status" value="1"/>
</dbReference>
<dbReference type="GO" id="GO:0034982">
    <property type="term" value="P:mitochondrial protein processing"/>
    <property type="evidence" value="ECO:0007669"/>
    <property type="project" value="TreeGrafter"/>
</dbReference>
<keyword evidence="10" id="KW-0862">Zinc</keyword>
<dbReference type="PROSITE" id="PS00674">
    <property type="entry name" value="AAA"/>
    <property type="match status" value="1"/>
</dbReference>
<evidence type="ECO:0000256" key="3">
    <source>
        <dbReference type="ARBA" id="ARBA00010044"/>
    </source>
</evidence>
<dbReference type="FunFam" id="3.40.1690.20:FF:000003">
    <property type="entry name" value="Mitochondrial inner membrane AAA protease Yta12, putative"/>
    <property type="match status" value="1"/>
</dbReference>
<feature type="compositionally biased region" description="Basic and acidic residues" evidence="17">
    <location>
        <begin position="99"/>
        <end position="120"/>
    </location>
</feature>
<dbReference type="InterPro" id="IPR027417">
    <property type="entry name" value="P-loop_NTPase"/>
</dbReference>
<dbReference type="Pfam" id="PF06480">
    <property type="entry name" value="FtsH_ext"/>
    <property type="match status" value="1"/>
</dbReference>
<evidence type="ECO:0000256" key="10">
    <source>
        <dbReference type="ARBA" id="ARBA00022833"/>
    </source>
</evidence>
<dbReference type="Gene3D" id="1.20.58.760">
    <property type="entry name" value="Peptidase M41"/>
    <property type="match status" value="1"/>
</dbReference>
<dbReference type="HAMAP" id="MF_01458">
    <property type="entry name" value="FtsH"/>
    <property type="match status" value="1"/>
</dbReference>
<dbReference type="Pfam" id="PF00004">
    <property type="entry name" value="AAA"/>
    <property type="match status" value="1"/>
</dbReference>
<dbReference type="InterPro" id="IPR000642">
    <property type="entry name" value="Peptidase_M41"/>
</dbReference>
<gene>
    <name evidence="19" type="ORF">MJAP1_003542</name>
</gene>
<evidence type="ECO:0000259" key="18">
    <source>
        <dbReference type="PROSITE" id="PS50209"/>
    </source>
</evidence>
<dbReference type="InterPro" id="IPR005936">
    <property type="entry name" value="FtsH"/>
</dbReference>
<dbReference type="Pfam" id="PF23410">
    <property type="entry name" value="Beta-prop_VPS8"/>
    <property type="match status" value="1"/>
</dbReference>